<name>A0A915MYA4_MELJA</name>
<evidence type="ECO:0000313" key="3">
    <source>
        <dbReference type="Proteomes" id="UP000887561"/>
    </source>
</evidence>
<feature type="coiled-coil region" evidence="1">
    <location>
        <begin position="88"/>
        <end position="119"/>
    </location>
</feature>
<keyword evidence="3" id="KW-1185">Reference proteome</keyword>
<keyword evidence="1" id="KW-0175">Coiled coil</keyword>
<dbReference type="Proteomes" id="UP000887561">
    <property type="component" value="Unplaced"/>
</dbReference>
<feature type="compositionally biased region" description="Low complexity" evidence="2">
    <location>
        <begin position="62"/>
        <end position="72"/>
    </location>
</feature>
<reference evidence="4" key="1">
    <citation type="submission" date="2022-11" db="UniProtKB">
        <authorList>
            <consortium name="WormBaseParasite"/>
        </authorList>
    </citation>
    <scope>IDENTIFICATION</scope>
</reference>
<accession>A0A915MYA4</accession>
<sequence>MGKKSQVEAKDNLAFLAEYYSKTFIENFENKIEIDYKLFYEKSILILDSKIEEISIQIKNKAAPPKKASTKSSGKKKLKGGASSISQTTEATSELDEYFEKYKKLRDKINKEIENLGKAPGTESAPESTTSSKGEIMALDNEKDNLAFAFLHINEVKKLLFKEDQPFKKSDSNVFAKEFYKLNDQNLINVKARMRKFLGNENMFMHLEMIFPVQMRIGERKI</sequence>
<evidence type="ECO:0000256" key="1">
    <source>
        <dbReference type="SAM" id="Coils"/>
    </source>
</evidence>
<evidence type="ECO:0000313" key="4">
    <source>
        <dbReference type="WBParaSite" id="scaffold6573_cov148.g11015"/>
    </source>
</evidence>
<evidence type="ECO:0000256" key="2">
    <source>
        <dbReference type="SAM" id="MobiDB-lite"/>
    </source>
</evidence>
<protein>
    <submittedName>
        <fullName evidence="4">Uncharacterized protein</fullName>
    </submittedName>
</protein>
<feature type="region of interest" description="Disordered" evidence="2">
    <location>
        <begin position="62"/>
        <end position="83"/>
    </location>
</feature>
<proteinExistence type="predicted"/>
<organism evidence="3 4">
    <name type="scientific">Meloidogyne javanica</name>
    <name type="common">Root-knot nematode worm</name>
    <dbReference type="NCBI Taxonomy" id="6303"/>
    <lineage>
        <taxon>Eukaryota</taxon>
        <taxon>Metazoa</taxon>
        <taxon>Ecdysozoa</taxon>
        <taxon>Nematoda</taxon>
        <taxon>Chromadorea</taxon>
        <taxon>Rhabditida</taxon>
        <taxon>Tylenchina</taxon>
        <taxon>Tylenchomorpha</taxon>
        <taxon>Tylenchoidea</taxon>
        <taxon>Meloidogynidae</taxon>
        <taxon>Meloidogyninae</taxon>
        <taxon>Meloidogyne</taxon>
        <taxon>Meloidogyne incognita group</taxon>
    </lineage>
</organism>
<dbReference type="WBParaSite" id="scaffold6573_cov148.g11015">
    <property type="protein sequence ID" value="scaffold6573_cov148.g11015"/>
    <property type="gene ID" value="scaffold6573_cov148.g11015"/>
</dbReference>
<dbReference type="AlphaFoldDB" id="A0A915MYA4"/>